<keyword evidence="4" id="KW-1185">Reference proteome</keyword>
<dbReference type="Proteomes" id="UP000199013">
    <property type="component" value="Unassembled WGS sequence"/>
</dbReference>
<dbReference type="NCBIfam" id="NF009154">
    <property type="entry name" value="PRK12497.3-3"/>
    <property type="match status" value="1"/>
</dbReference>
<dbReference type="PANTHER" id="PTHR34039:SF1">
    <property type="entry name" value="UPF0102 PROTEIN YRAN"/>
    <property type="match status" value="1"/>
</dbReference>
<dbReference type="InterPro" id="IPR003509">
    <property type="entry name" value="UPF0102_YraN-like"/>
</dbReference>
<gene>
    <name evidence="3" type="ORF">FDG2_5387</name>
</gene>
<dbReference type="Gene3D" id="3.40.1350.10">
    <property type="match status" value="1"/>
</dbReference>
<dbReference type="HAMAP" id="MF_00048">
    <property type="entry name" value="UPF0102"/>
    <property type="match status" value="1"/>
</dbReference>
<sequence length="144" mass="15997">MLSPCFGPPATLISTGASVARGRERTMRVKDALGRFGEDTAARHLSQCGMEILDRNWRCAAGEIDIVARDGSYLVFCEVKTRSGDRYGTPAQAVVPAKAARIRRLALAWLRDHEHASTALRFDVVEVYRTRNSPLRVEHLRGAF</sequence>
<name>A0A1C3PCV0_9ACTN</name>
<protein>
    <recommendedName>
        <fullName evidence="2">UPF0102 protein FDG2_5387</fullName>
    </recommendedName>
</protein>
<dbReference type="Pfam" id="PF02021">
    <property type="entry name" value="UPF0102"/>
    <property type="match status" value="1"/>
</dbReference>
<comment type="similarity">
    <text evidence="1 2">Belongs to the UPF0102 family.</text>
</comment>
<evidence type="ECO:0000256" key="2">
    <source>
        <dbReference type="HAMAP-Rule" id="MF_00048"/>
    </source>
</evidence>
<dbReference type="InterPro" id="IPR011335">
    <property type="entry name" value="Restrct_endonuc-II-like"/>
</dbReference>
<dbReference type="GO" id="GO:0003676">
    <property type="term" value="F:nucleic acid binding"/>
    <property type="evidence" value="ECO:0007669"/>
    <property type="project" value="InterPro"/>
</dbReference>
<dbReference type="InterPro" id="IPR011856">
    <property type="entry name" value="tRNA_endonuc-like_dom_sf"/>
</dbReference>
<dbReference type="AlphaFoldDB" id="A0A1C3PCV0"/>
<evidence type="ECO:0000313" key="4">
    <source>
        <dbReference type="Proteomes" id="UP000199013"/>
    </source>
</evidence>
<dbReference type="SUPFAM" id="SSF52980">
    <property type="entry name" value="Restriction endonuclease-like"/>
    <property type="match status" value="1"/>
</dbReference>
<dbReference type="EMBL" id="FLUV01002247">
    <property type="protein sequence ID" value="SBW27647.1"/>
    <property type="molecule type" value="Genomic_DNA"/>
</dbReference>
<organism evidence="3 4">
    <name type="scientific">Candidatus Protofrankia californiensis</name>
    <dbReference type="NCBI Taxonomy" id="1839754"/>
    <lineage>
        <taxon>Bacteria</taxon>
        <taxon>Bacillati</taxon>
        <taxon>Actinomycetota</taxon>
        <taxon>Actinomycetes</taxon>
        <taxon>Frankiales</taxon>
        <taxon>Frankiaceae</taxon>
        <taxon>Protofrankia</taxon>
    </lineage>
</organism>
<dbReference type="NCBIfam" id="NF009150">
    <property type="entry name" value="PRK12497.1-3"/>
    <property type="match status" value="1"/>
</dbReference>
<accession>A0A1C3PCV0</accession>
<evidence type="ECO:0000256" key="1">
    <source>
        <dbReference type="ARBA" id="ARBA00006738"/>
    </source>
</evidence>
<dbReference type="CDD" id="cd20736">
    <property type="entry name" value="PoNe_Nuclease"/>
    <property type="match status" value="1"/>
</dbReference>
<proteinExistence type="inferred from homology"/>
<evidence type="ECO:0000313" key="3">
    <source>
        <dbReference type="EMBL" id="SBW27647.1"/>
    </source>
</evidence>
<dbReference type="PANTHER" id="PTHR34039">
    <property type="entry name" value="UPF0102 PROTEIN YRAN"/>
    <property type="match status" value="1"/>
</dbReference>
<reference evidence="4" key="1">
    <citation type="submission" date="2016-02" db="EMBL/GenBank/DDBJ databases">
        <authorList>
            <person name="Wibberg D."/>
        </authorList>
    </citation>
    <scope>NUCLEOTIDE SEQUENCE [LARGE SCALE GENOMIC DNA]</scope>
</reference>